<accession>A0A5A7TXC6</accession>
<dbReference type="Proteomes" id="UP000321393">
    <property type="component" value="Unassembled WGS sequence"/>
</dbReference>
<reference evidence="1 2" key="1">
    <citation type="submission" date="2019-08" db="EMBL/GenBank/DDBJ databases">
        <title>Draft genome sequences of two oriental melons (Cucumis melo L. var makuwa).</title>
        <authorList>
            <person name="Kwon S.-Y."/>
        </authorList>
    </citation>
    <scope>NUCLEOTIDE SEQUENCE [LARGE SCALE GENOMIC DNA]</scope>
    <source>
        <strain evidence="2">cv. SW 3</strain>
        <tissue evidence="1">Leaf</tissue>
    </source>
</reference>
<protein>
    <submittedName>
        <fullName evidence="1">CACTA en-spm transposon protein</fullName>
    </submittedName>
</protein>
<gene>
    <name evidence="1" type="ORF">E6C27_scaffold115G00870</name>
</gene>
<name>A0A5A7TXC6_CUCMM</name>
<proteinExistence type="predicted"/>
<organism evidence="1 2">
    <name type="scientific">Cucumis melo var. makuwa</name>
    <name type="common">Oriental melon</name>
    <dbReference type="NCBI Taxonomy" id="1194695"/>
    <lineage>
        <taxon>Eukaryota</taxon>
        <taxon>Viridiplantae</taxon>
        <taxon>Streptophyta</taxon>
        <taxon>Embryophyta</taxon>
        <taxon>Tracheophyta</taxon>
        <taxon>Spermatophyta</taxon>
        <taxon>Magnoliopsida</taxon>
        <taxon>eudicotyledons</taxon>
        <taxon>Gunneridae</taxon>
        <taxon>Pentapetalae</taxon>
        <taxon>rosids</taxon>
        <taxon>fabids</taxon>
        <taxon>Cucurbitales</taxon>
        <taxon>Cucurbitaceae</taxon>
        <taxon>Benincaseae</taxon>
        <taxon>Cucumis</taxon>
    </lineage>
</organism>
<dbReference type="EMBL" id="SSTE01013117">
    <property type="protein sequence ID" value="KAA0047614.1"/>
    <property type="molecule type" value="Genomic_DNA"/>
</dbReference>
<evidence type="ECO:0000313" key="1">
    <source>
        <dbReference type="EMBL" id="KAA0047614.1"/>
    </source>
</evidence>
<dbReference type="AlphaFoldDB" id="A0A5A7TXC6"/>
<comment type="caution">
    <text evidence="1">The sequence shown here is derived from an EMBL/GenBank/DDBJ whole genome shotgun (WGS) entry which is preliminary data.</text>
</comment>
<sequence length="109" mass="12108">MFLKFGDDLDNLAGGSSSVGNNSGSSTQPLTILTSRRRVQSRLLKLERYVAVNWCIPMTIAPEAEMSISSHIVFFSQAIGMCVRKTFSVCCLKWEDVGREYIEVVKGDL</sequence>
<evidence type="ECO:0000313" key="2">
    <source>
        <dbReference type="Proteomes" id="UP000321393"/>
    </source>
</evidence>